<accession>A0A150P0P6</accession>
<dbReference type="Gene3D" id="3.40.50.1240">
    <property type="entry name" value="Phosphoglycerate mutase-like"/>
    <property type="match status" value="1"/>
</dbReference>
<dbReference type="GO" id="GO:0016791">
    <property type="term" value="F:phosphatase activity"/>
    <property type="evidence" value="ECO:0007669"/>
    <property type="project" value="TreeGrafter"/>
</dbReference>
<dbReference type="InterPro" id="IPR013078">
    <property type="entry name" value="His_Pase_superF_clade-1"/>
</dbReference>
<evidence type="ECO:0000313" key="2">
    <source>
        <dbReference type="EMBL" id="KYF48435.1"/>
    </source>
</evidence>
<dbReference type="GO" id="GO:0016301">
    <property type="term" value="F:kinase activity"/>
    <property type="evidence" value="ECO:0007669"/>
    <property type="project" value="UniProtKB-KW"/>
</dbReference>
<reference evidence="4 5" key="1">
    <citation type="submission" date="2014-02" db="EMBL/GenBank/DDBJ databases">
        <title>The small core and large imbalanced accessory genome model reveals a collaborative survival strategy of Sorangium cellulosum strains in nature.</title>
        <authorList>
            <person name="Han K."/>
            <person name="Peng R."/>
            <person name="Blom J."/>
            <person name="Li Y.-Z."/>
        </authorList>
    </citation>
    <scope>NUCLEOTIDE SEQUENCE [LARGE SCALE GENOMIC DNA]</scope>
    <source>
        <strain evidence="3 4">So0007-03</strain>
        <strain evidence="2 5">So0157-18</strain>
    </source>
</reference>
<dbReference type="Pfam" id="PF00300">
    <property type="entry name" value="His_Phos_1"/>
    <property type="match status" value="1"/>
</dbReference>
<evidence type="ECO:0000313" key="4">
    <source>
        <dbReference type="Proteomes" id="UP000075502"/>
    </source>
</evidence>
<dbReference type="PROSITE" id="PS00175">
    <property type="entry name" value="PG_MUTASE"/>
    <property type="match status" value="1"/>
</dbReference>
<dbReference type="Proteomes" id="UP000075502">
    <property type="component" value="Unassembled WGS sequence"/>
</dbReference>
<sequence>MTNLYLIRHGEALVNVNHIVGGMRGDTGLTSLGILQAERLRDRLAATRELAADVLIASSFRRAQQTAEIVAPSLGLPVTLDDDVQELRPGEADGMPVGEAMVRYAIDFEREPYRPASPGGESWAQFMLRVSVALDRITREHEGRTIAIVTHGGFIDVAFLHFFKMNALAFPVAHFATRHTSLTHWQRRRRWGRAEAWHLIYYNDSAHLRDVERTVRIPWAELSTLAPRGAEDPSGPPSSESGEGR</sequence>
<proteinExistence type="predicted"/>
<dbReference type="SMART" id="SM00855">
    <property type="entry name" value="PGAM"/>
    <property type="match status" value="1"/>
</dbReference>
<evidence type="ECO:0000313" key="5">
    <source>
        <dbReference type="Proteomes" id="UP000075604"/>
    </source>
</evidence>
<evidence type="ECO:0000256" key="1">
    <source>
        <dbReference type="SAM" id="MobiDB-lite"/>
    </source>
</evidence>
<dbReference type="InterPro" id="IPR001345">
    <property type="entry name" value="PG/BPGM_mutase_AS"/>
</dbReference>
<dbReference type="AlphaFoldDB" id="A0A150P0P6"/>
<dbReference type="CDD" id="cd07067">
    <property type="entry name" value="HP_PGM_like"/>
    <property type="match status" value="1"/>
</dbReference>
<keyword evidence="2" id="KW-0418">Kinase</keyword>
<evidence type="ECO:0000313" key="3">
    <source>
        <dbReference type="EMBL" id="KYG07679.1"/>
    </source>
</evidence>
<dbReference type="PANTHER" id="PTHR48100">
    <property type="entry name" value="BROAD-SPECIFICITY PHOSPHATASE YOR283W-RELATED"/>
    <property type="match status" value="1"/>
</dbReference>
<dbReference type="GO" id="GO:0005737">
    <property type="term" value="C:cytoplasm"/>
    <property type="evidence" value="ECO:0007669"/>
    <property type="project" value="TreeGrafter"/>
</dbReference>
<keyword evidence="2" id="KW-0808">Transferase</keyword>
<organism evidence="2 5">
    <name type="scientific">Sorangium cellulosum</name>
    <name type="common">Polyangium cellulosum</name>
    <dbReference type="NCBI Taxonomy" id="56"/>
    <lineage>
        <taxon>Bacteria</taxon>
        <taxon>Pseudomonadati</taxon>
        <taxon>Myxococcota</taxon>
        <taxon>Polyangia</taxon>
        <taxon>Polyangiales</taxon>
        <taxon>Polyangiaceae</taxon>
        <taxon>Sorangium</taxon>
    </lineage>
</organism>
<gene>
    <name evidence="2" type="ORF">BE04_06545</name>
    <name evidence="3" type="ORF">BE21_28030</name>
</gene>
<dbReference type="Proteomes" id="UP000075604">
    <property type="component" value="Unassembled WGS sequence"/>
</dbReference>
<dbReference type="EMBL" id="JEME01001240">
    <property type="protein sequence ID" value="KYG07679.1"/>
    <property type="molecule type" value="Genomic_DNA"/>
</dbReference>
<dbReference type="PANTHER" id="PTHR48100:SF59">
    <property type="entry name" value="ADENOSYLCOBALAMIN_ALPHA-RIBAZOLE PHOSPHATASE"/>
    <property type="match status" value="1"/>
</dbReference>
<protein>
    <submittedName>
        <fullName evidence="2">Phosphoglycerate kinase</fullName>
    </submittedName>
</protein>
<comment type="caution">
    <text evidence="2">The sequence shown here is derived from an EMBL/GenBank/DDBJ whole genome shotgun (WGS) entry which is preliminary data.</text>
</comment>
<feature type="region of interest" description="Disordered" evidence="1">
    <location>
        <begin position="226"/>
        <end position="245"/>
    </location>
</feature>
<dbReference type="InterPro" id="IPR050275">
    <property type="entry name" value="PGM_Phosphatase"/>
</dbReference>
<dbReference type="InterPro" id="IPR029033">
    <property type="entry name" value="His_PPase_superfam"/>
</dbReference>
<name>A0A150P0P6_SORCE</name>
<dbReference type="EMBL" id="JELX01004385">
    <property type="protein sequence ID" value="KYF48435.1"/>
    <property type="molecule type" value="Genomic_DNA"/>
</dbReference>
<dbReference type="SUPFAM" id="SSF53254">
    <property type="entry name" value="Phosphoglycerate mutase-like"/>
    <property type="match status" value="1"/>
</dbReference>